<dbReference type="SUPFAM" id="SSF48726">
    <property type="entry name" value="Immunoglobulin"/>
    <property type="match status" value="1"/>
</dbReference>
<name>A0A7K8R5H0_9PASS</name>
<comment type="caution">
    <text evidence="14">The sequence shown here is derived from an EMBL/GenBank/DDBJ whole genome shotgun (WGS) entry which is preliminary data.</text>
</comment>
<evidence type="ECO:0000256" key="4">
    <source>
        <dbReference type="ARBA" id="ARBA00022729"/>
    </source>
</evidence>
<dbReference type="Gene3D" id="2.60.40.10">
    <property type="entry name" value="Immunoglobulins"/>
    <property type="match status" value="1"/>
</dbReference>
<evidence type="ECO:0000256" key="2">
    <source>
        <dbReference type="ARBA" id="ARBA00022475"/>
    </source>
</evidence>
<evidence type="ECO:0000313" key="14">
    <source>
        <dbReference type="EMBL" id="NXF13129.1"/>
    </source>
</evidence>
<keyword evidence="4 12" id="KW-0732">Signal</keyword>
<dbReference type="InterPro" id="IPR003599">
    <property type="entry name" value="Ig_sub"/>
</dbReference>
<feature type="transmembrane region" description="Helical" evidence="11">
    <location>
        <begin position="226"/>
        <end position="252"/>
    </location>
</feature>
<dbReference type="PROSITE" id="PS50835">
    <property type="entry name" value="IG_LIKE"/>
    <property type="match status" value="1"/>
</dbReference>
<comment type="function">
    <text evidence="9">Essential fertilization factor required for male fertility. Part of a conserved trimeric sperm complex with the essential fertilization factors IZUMO1 and SPACA6 which bridges sperm and oocyte membranes during fertilization by binding to IZUMO1R/JUNO on the oocyte.</text>
</comment>
<evidence type="ECO:0000256" key="7">
    <source>
        <dbReference type="ARBA" id="ARBA00023157"/>
    </source>
</evidence>
<comment type="subcellular location">
    <subcellularLocation>
        <location evidence="1">Cell membrane</location>
        <topology evidence="1">Single-pass type I membrane protein</topology>
    </subcellularLocation>
</comment>
<keyword evidence="5 11" id="KW-1133">Transmembrane helix</keyword>
<dbReference type="InterPro" id="IPR013783">
    <property type="entry name" value="Ig-like_fold"/>
</dbReference>
<proteinExistence type="predicted"/>
<dbReference type="PANTHER" id="PTHR35670">
    <property type="entry name" value="TRANSMEMBRANE PROTEIN 81"/>
    <property type="match status" value="1"/>
</dbReference>
<feature type="chain" id="PRO_5029580683" description="Transmembrane protein 81" evidence="12">
    <location>
        <begin position="24"/>
        <end position="254"/>
    </location>
</feature>
<dbReference type="InterPro" id="IPR007110">
    <property type="entry name" value="Ig-like_dom"/>
</dbReference>
<feature type="non-terminal residue" evidence="14">
    <location>
        <position position="1"/>
    </location>
</feature>
<evidence type="ECO:0000256" key="10">
    <source>
        <dbReference type="ARBA" id="ARBA00050022"/>
    </source>
</evidence>
<gene>
    <name evidence="14" type="primary">Tmem81</name>
    <name evidence="14" type="ORF">SMICAP_R14493</name>
</gene>
<dbReference type="SMART" id="SM00409">
    <property type="entry name" value="IG"/>
    <property type="match status" value="1"/>
</dbReference>
<feature type="signal peptide" evidence="12">
    <location>
        <begin position="1"/>
        <end position="23"/>
    </location>
</feature>
<dbReference type="PANTHER" id="PTHR35670:SF1">
    <property type="entry name" value="TRANSMEMBRANE PROTEIN 81"/>
    <property type="match status" value="1"/>
</dbReference>
<keyword evidence="15" id="KW-1185">Reference proteome</keyword>
<evidence type="ECO:0000256" key="5">
    <source>
        <dbReference type="ARBA" id="ARBA00022989"/>
    </source>
</evidence>
<dbReference type="AlphaFoldDB" id="A0A7K8R5H0"/>
<keyword evidence="6 11" id="KW-0472">Membrane</keyword>
<feature type="domain" description="Ig-like" evidence="13">
    <location>
        <begin position="94"/>
        <end position="168"/>
    </location>
</feature>
<keyword evidence="8" id="KW-0393">Immunoglobulin domain</keyword>
<evidence type="ECO:0000256" key="8">
    <source>
        <dbReference type="ARBA" id="ARBA00023319"/>
    </source>
</evidence>
<dbReference type="InterPro" id="IPR036179">
    <property type="entry name" value="Ig-like_dom_sf"/>
</dbReference>
<dbReference type="Proteomes" id="UP000567624">
    <property type="component" value="Unassembled WGS sequence"/>
</dbReference>
<keyword evidence="3 11" id="KW-0812">Transmembrane</keyword>
<feature type="non-terminal residue" evidence="14">
    <location>
        <position position="254"/>
    </location>
</feature>
<evidence type="ECO:0000256" key="12">
    <source>
        <dbReference type="SAM" id="SignalP"/>
    </source>
</evidence>
<dbReference type="GO" id="GO:0005886">
    <property type="term" value="C:plasma membrane"/>
    <property type="evidence" value="ECO:0007669"/>
    <property type="project" value="UniProtKB-SubCell"/>
</dbReference>
<sequence>MKALQRIPLPVLLLCSLCVPASCPWAAIEEQLQGTLVRVAVSSTPCSVTCGLGLKVERVCEVTPGGQRRNCSLVRSHCLSSWICGLRHMAVPAGQPVRLSCLASEPAGLRGHTYGYTWTVARGLITTNDLLFLPLRNPRPALSLAPAAEADAGTYRCDVQVLEDFKVVKRIYFGLKVIPSDLVGLDFQNSLTREQRLAAKLKEGGAGNGSRGEREPFWEKREFYEVVLGVGSGVSAGILLTFLLCCCCQGAWRR</sequence>
<evidence type="ECO:0000313" key="15">
    <source>
        <dbReference type="Proteomes" id="UP000567624"/>
    </source>
</evidence>
<evidence type="ECO:0000256" key="9">
    <source>
        <dbReference type="ARBA" id="ARBA00049937"/>
    </source>
</evidence>
<evidence type="ECO:0000259" key="13">
    <source>
        <dbReference type="PROSITE" id="PS50835"/>
    </source>
</evidence>
<evidence type="ECO:0000256" key="1">
    <source>
        <dbReference type="ARBA" id="ARBA00004251"/>
    </source>
</evidence>
<reference evidence="14 15" key="1">
    <citation type="submission" date="2019-09" db="EMBL/GenBank/DDBJ databases">
        <title>Bird 10,000 Genomes (B10K) Project - Family phase.</title>
        <authorList>
            <person name="Zhang G."/>
        </authorList>
    </citation>
    <scope>NUCLEOTIDE SEQUENCE [LARGE SCALE GENOMIC DNA]</scope>
    <source>
        <strain evidence="14">B10K-CU-031-20</strain>
    </source>
</reference>
<evidence type="ECO:0000256" key="3">
    <source>
        <dbReference type="ARBA" id="ARBA00022692"/>
    </source>
</evidence>
<dbReference type="InterPro" id="IPR039293">
    <property type="entry name" value="TMEM81"/>
</dbReference>
<accession>A0A7K8R5H0</accession>
<organism evidence="14 15">
    <name type="scientific">Smithornis capensis</name>
    <dbReference type="NCBI Taxonomy" id="363769"/>
    <lineage>
        <taxon>Eukaryota</taxon>
        <taxon>Metazoa</taxon>
        <taxon>Chordata</taxon>
        <taxon>Craniata</taxon>
        <taxon>Vertebrata</taxon>
        <taxon>Euteleostomi</taxon>
        <taxon>Archelosauria</taxon>
        <taxon>Archosauria</taxon>
        <taxon>Dinosauria</taxon>
        <taxon>Saurischia</taxon>
        <taxon>Theropoda</taxon>
        <taxon>Coelurosauria</taxon>
        <taxon>Aves</taxon>
        <taxon>Neognathae</taxon>
        <taxon>Neoaves</taxon>
        <taxon>Telluraves</taxon>
        <taxon>Australaves</taxon>
        <taxon>Passeriformes</taxon>
        <taxon>Eurylaimidae</taxon>
        <taxon>Smithornis</taxon>
    </lineage>
</organism>
<evidence type="ECO:0000256" key="6">
    <source>
        <dbReference type="ARBA" id="ARBA00023136"/>
    </source>
</evidence>
<evidence type="ECO:0000256" key="11">
    <source>
        <dbReference type="SAM" id="Phobius"/>
    </source>
</evidence>
<protein>
    <recommendedName>
        <fullName evidence="10">Transmembrane protein 81</fullName>
    </recommendedName>
</protein>
<dbReference type="EMBL" id="VWYW01001334">
    <property type="protein sequence ID" value="NXF13129.1"/>
    <property type="molecule type" value="Genomic_DNA"/>
</dbReference>
<keyword evidence="2" id="KW-1003">Cell membrane</keyword>
<keyword evidence="7" id="KW-1015">Disulfide bond</keyword>